<dbReference type="SMART" id="SM00382">
    <property type="entry name" value="AAA"/>
    <property type="match status" value="1"/>
</dbReference>
<evidence type="ECO:0000256" key="1">
    <source>
        <dbReference type="ARBA" id="ARBA00022448"/>
    </source>
</evidence>
<proteinExistence type="predicted"/>
<accession>A0A0J1JGH7</accession>
<dbReference type="Gene3D" id="3.40.50.300">
    <property type="entry name" value="P-loop containing nucleotide triphosphate hydrolases"/>
    <property type="match status" value="1"/>
</dbReference>
<keyword evidence="1" id="KW-0813">Transport</keyword>
<dbReference type="CDD" id="cd03230">
    <property type="entry name" value="ABC_DR_subfamily_A"/>
    <property type="match status" value="1"/>
</dbReference>
<feature type="domain" description="ABC transporter" evidence="4">
    <location>
        <begin position="5"/>
        <end position="230"/>
    </location>
</feature>
<dbReference type="Proteomes" id="UP000036426">
    <property type="component" value="Unassembled WGS sequence"/>
</dbReference>
<keyword evidence="6" id="KW-1185">Reference proteome</keyword>
<dbReference type="InterPro" id="IPR027417">
    <property type="entry name" value="P-loop_NTPase"/>
</dbReference>
<evidence type="ECO:0000313" key="5">
    <source>
        <dbReference type="EMBL" id="KLV00932.1"/>
    </source>
</evidence>
<reference evidence="5 6" key="1">
    <citation type="submission" date="2015-05" db="EMBL/GenBank/DDBJ databases">
        <title>Photobacterium galathea sp. nov.</title>
        <authorList>
            <person name="Machado H."/>
            <person name="Gram L."/>
        </authorList>
    </citation>
    <scope>NUCLEOTIDE SEQUENCE [LARGE SCALE GENOMIC DNA]</scope>
    <source>
        <strain evidence="5 6">DSM 25995</strain>
    </source>
</reference>
<evidence type="ECO:0000259" key="4">
    <source>
        <dbReference type="PROSITE" id="PS50893"/>
    </source>
</evidence>
<dbReference type="AlphaFoldDB" id="A0A0J1JGH7"/>
<keyword evidence="3" id="KW-0067">ATP-binding</keyword>
<dbReference type="InterPro" id="IPR051782">
    <property type="entry name" value="ABC_Transporter_VariousFunc"/>
</dbReference>
<keyword evidence="2" id="KW-0547">Nucleotide-binding</keyword>
<dbReference type="PANTHER" id="PTHR42939">
    <property type="entry name" value="ABC TRANSPORTER ATP-BINDING PROTEIN ALBC-RELATED"/>
    <property type="match status" value="1"/>
</dbReference>
<dbReference type="RefSeq" id="WP_047874319.1">
    <property type="nucleotide sequence ID" value="NZ_BMYC01000017.1"/>
</dbReference>
<dbReference type="PATRIC" id="fig|754436.4.peg.2181"/>
<comment type="caution">
    <text evidence="5">The sequence shown here is derived from an EMBL/GenBank/DDBJ whole genome shotgun (WGS) entry which is preliminary data.</text>
</comment>
<evidence type="ECO:0000256" key="3">
    <source>
        <dbReference type="ARBA" id="ARBA00022840"/>
    </source>
</evidence>
<dbReference type="InterPro" id="IPR003439">
    <property type="entry name" value="ABC_transporter-like_ATP-bd"/>
</dbReference>
<organism evidence="5 6">
    <name type="scientific">Photobacterium aphoticum</name>
    <dbReference type="NCBI Taxonomy" id="754436"/>
    <lineage>
        <taxon>Bacteria</taxon>
        <taxon>Pseudomonadati</taxon>
        <taxon>Pseudomonadota</taxon>
        <taxon>Gammaproteobacteria</taxon>
        <taxon>Vibrionales</taxon>
        <taxon>Vibrionaceae</taxon>
        <taxon>Photobacterium</taxon>
    </lineage>
</organism>
<dbReference type="GO" id="GO:0016887">
    <property type="term" value="F:ATP hydrolysis activity"/>
    <property type="evidence" value="ECO:0007669"/>
    <property type="project" value="InterPro"/>
</dbReference>
<protein>
    <recommendedName>
        <fullName evidence="4">ABC transporter domain-containing protein</fullName>
    </recommendedName>
</protein>
<dbReference type="GO" id="GO:0005524">
    <property type="term" value="F:ATP binding"/>
    <property type="evidence" value="ECO:0007669"/>
    <property type="project" value="UniProtKB-KW"/>
</dbReference>
<evidence type="ECO:0000313" key="6">
    <source>
        <dbReference type="Proteomes" id="UP000036426"/>
    </source>
</evidence>
<dbReference type="PROSITE" id="PS50893">
    <property type="entry name" value="ABC_TRANSPORTER_2"/>
    <property type="match status" value="1"/>
</dbReference>
<name>A0A0J1JGH7_9GAMM</name>
<dbReference type="OrthoDB" id="9804819at2"/>
<dbReference type="Pfam" id="PF00005">
    <property type="entry name" value="ABC_tran"/>
    <property type="match status" value="1"/>
</dbReference>
<dbReference type="SUPFAM" id="SSF52540">
    <property type="entry name" value="P-loop containing nucleoside triphosphate hydrolases"/>
    <property type="match status" value="1"/>
</dbReference>
<sequence length="283" mass="31482">METLIQAHQLGKSYGRYRALMGVDLHIQAGQVLGLLGHNGAGKSTLIKSLLGSHPYDGQLQVFGLDPQKHRVTIVRDLAYISDAALLPEWMTVKQIIQYMAGLHPKFDAMRAYEYLAQTDIQPKIKIAKLSKGMKVQLHLALIMSSHARVLILDEPTLGLDLLFRERFYQQLMAWFKAGDRALIIASHEVNEIAHLLTDVLMLKQGKVVCAGTLDEVTTRYAKVAVPADKMKMAETAKPIYVQQEQQGMTAYFEQARPEKLATLGEVSCPTLAEIFIAVQQGA</sequence>
<evidence type="ECO:0000256" key="2">
    <source>
        <dbReference type="ARBA" id="ARBA00022741"/>
    </source>
</evidence>
<gene>
    <name evidence="5" type="ORF">ABT58_10285</name>
</gene>
<dbReference type="InterPro" id="IPR003593">
    <property type="entry name" value="AAA+_ATPase"/>
</dbReference>
<dbReference type="PANTHER" id="PTHR42939:SF1">
    <property type="entry name" value="ABC TRANSPORTER ATP-BINDING PROTEIN ALBC-RELATED"/>
    <property type="match status" value="1"/>
</dbReference>
<dbReference type="EMBL" id="LDOV01000018">
    <property type="protein sequence ID" value="KLV00932.1"/>
    <property type="molecule type" value="Genomic_DNA"/>
</dbReference>